<dbReference type="PANTHER" id="PTHR48079:SF6">
    <property type="entry name" value="NAD(P)-BINDING DOMAIN-CONTAINING PROTEIN-RELATED"/>
    <property type="match status" value="1"/>
</dbReference>
<dbReference type="GO" id="GO:0004029">
    <property type="term" value="F:aldehyde dehydrogenase (NAD+) activity"/>
    <property type="evidence" value="ECO:0007669"/>
    <property type="project" value="TreeGrafter"/>
</dbReference>
<evidence type="ECO:0000313" key="2">
    <source>
        <dbReference type="Proteomes" id="UP001285441"/>
    </source>
</evidence>
<organism evidence="1 2">
    <name type="scientific">Podospora didyma</name>
    <dbReference type="NCBI Taxonomy" id="330526"/>
    <lineage>
        <taxon>Eukaryota</taxon>
        <taxon>Fungi</taxon>
        <taxon>Dikarya</taxon>
        <taxon>Ascomycota</taxon>
        <taxon>Pezizomycotina</taxon>
        <taxon>Sordariomycetes</taxon>
        <taxon>Sordariomycetidae</taxon>
        <taxon>Sordariales</taxon>
        <taxon>Podosporaceae</taxon>
        <taxon>Podospora</taxon>
    </lineage>
</organism>
<evidence type="ECO:0000313" key="1">
    <source>
        <dbReference type="EMBL" id="KAK3393569.1"/>
    </source>
</evidence>
<dbReference type="AlphaFoldDB" id="A0AAE0P581"/>
<name>A0AAE0P581_9PEZI</name>
<gene>
    <name evidence="1" type="ORF">B0H63DRAFT_458487</name>
</gene>
<reference evidence="1" key="2">
    <citation type="submission" date="2023-06" db="EMBL/GenBank/DDBJ databases">
        <authorList>
            <consortium name="Lawrence Berkeley National Laboratory"/>
            <person name="Haridas S."/>
            <person name="Hensen N."/>
            <person name="Bonometti L."/>
            <person name="Westerberg I."/>
            <person name="Brannstrom I.O."/>
            <person name="Guillou S."/>
            <person name="Cros-Aarteil S."/>
            <person name="Calhoun S."/>
            <person name="Kuo A."/>
            <person name="Mondo S."/>
            <person name="Pangilinan J."/>
            <person name="Riley R."/>
            <person name="LaButti K."/>
            <person name="Andreopoulos B."/>
            <person name="Lipzen A."/>
            <person name="Chen C."/>
            <person name="Yanf M."/>
            <person name="Daum C."/>
            <person name="Ng V."/>
            <person name="Clum A."/>
            <person name="Steindorff A."/>
            <person name="Ohm R."/>
            <person name="Martin F."/>
            <person name="Silar P."/>
            <person name="Natvig D."/>
            <person name="Lalanne C."/>
            <person name="Gautier V."/>
            <person name="Ament-velasquez S.L."/>
            <person name="Kruys A."/>
            <person name="Hutchinson M.I."/>
            <person name="Powell A.J."/>
            <person name="Barry K."/>
            <person name="Miller A.N."/>
            <person name="Grigoriev I.V."/>
            <person name="Debuchy R."/>
            <person name="Gladieux P."/>
            <person name="Thoren M.H."/>
            <person name="Johannesson H."/>
        </authorList>
    </citation>
    <scope>NUCLEOTIDE SEQUENCE</scope>
    <source>
        <strain evidence="1">CBS 232.78</strain>
    </source>
</reference>
<dbReference type="SUPFAM" id="SSF51735">
    <property type="entry name" value="NAD(P)-binding Rossmann-fold domains"/>
    <property type="match status" value="1"/>
</dbReference>
<dbReference type="InterPro" id="IPR051783">
    <property type="entry name" value="NAD(P)-dependent_oxidoreduct"/>
</dbReference>
<accession>A0AAE0P581</accession>
<keyword evidence="2" id="KW-1185">Reference proteome</keyword>
<proteinExistence type="predicted"/>
<dbReference type="Proteomes" id="UP001285441">
    <property type="component" value="Unassembled WGS sequence"/>
</dbReference>
<dbReference type="EMBL" id="JAULSW010000001">
    <property type="protein sequence ID" value="KAK3393569.1"/>
    <property type="molecule type" value="Genomic_DNA"/>
</dbReference>
<comment type="caution">
    <text evidence="1">The sequence shown here is derived from an EMBL/GenBank/DDBJ whole genome shotgun (WGS) entry which is preliminary data.</text>
</comment>
<reference evidence="1" key="1">
    <citation type="journal article" date="2023" name="Mol. Phylogenet. Evol.">
        <title>Genome-scale phylogeny and comparative genomics of the fungal order Sordariales.</title>
        <authorList>
            <person name="Hensen N."/>
            <person name="Bonometti L."/>
            <person name="Westerberg I."/>
            <person name="Brannstrom I.O."/>
            <person name="Guillou S."/>
            <person name="Cros-Aarteil S."/>
            <person name="Calhoun S."/>
            <person name="Haridas S."/>
            <person name="Kuo A."/>
            <person name="Mondo S."/>
            <person name="Pangilinan J."/>
            <person name="Riley R."/>
            <person name="LaButti K."/>
            <person name="Andreopoulos B."/>
            <person name="Lipzen A."/>
            <person name="Chen C."/>
            <person name="Yan M."/>
            <person name="Daum C."/>
            <person name="Ng V."/>
            <person name="Clum A."/>
            <person name="Steindorff A."/>
            <person name="Ohm R.A."/>
            <person name="Martin F."/>
            <person name="Silar P."/>
            <person name="Natvig D.O."/>
            <person name="Lalanne C."/>
            <person name="Gautier V."/>
            <person name="Ament-Velasquez S.L."/>
            <person name="Kruys A."/>
            <person name="Hutchinson M.I."/>
            <person name="Powell A.J."/>
            <person name="Barry K."/>
            <person name="Miller A.N."/>
            <person name="Grigoriev I.V."/>
            <person name="Debuchy R."/>
            <person name="Gladieux P."/>
            <person name="Hiltunen Thoren M."/>
            <person name="Johannesson H."/>
        </authorList>
    </citation>
    <scope>NUCLEOTIDE SEQUENCE</scope>
    <source>
        <strain evidence="1">CBS 232.78</strain>
    </source>
</reference>
<protein>
    <recommendedName>
        <fullName evidence="3">NAD(P)-binding domain-containing protein</fullName>
    </recommendedName>
</protein>
<dbReference type="GO" id="GO:0005737">
    <property type="term" value="C:cytoplasm"/>
    <property type="evidence" value="ECO:0007669"/>
    <property type="project" value="TreeGrafter"/>
</dbReference>
<dbReference type="Gene3D" id="3.40.50.720">
    <property type="entry name" value="NAD(P)-binding Rossmann-like Domain"/>
    <property type="match status" value="1"/>
</dbReference>
<dbReference type="InterPro" id="IPR036291">
    <property type="entry name" value="NAD(P)-bd_dom_sf"/>
</dbReference>
<sequence length="355" mass="38545">MAPKLFLTGVTGYIGGDAFYALHEAHPEIEYTLLVRSAERAKLVREKYPDVRIVYPGSDGSGSTSLEEVEEEEASKADIVIHTAESADDVPSATAIAKGLRRGAANRSAENPAFWIHICGTGLLQWYDAQHKRFGQPPIPEEKYDDVTDVERLINLPDEALHRNVDKIVLPVNEDTGGRVKTAIVGPPTIYGTGRGPVNTVSQQAPGLARFTLKNGYGPVVGTGKVEWDNTHISDASALLVLLVEAALDPSRNTNPEVFGPHAYFFCEQGTHKWGELSAAIVQEAVNQGYLKEAVQKAVTPEEIPDKSQGMNSKGVATRAKKYLGWEPKGPSLISEVPSIVEWEAKKLGLKKVGQ</sequence>
<evidence type="ECO:0008006" key="3">
    <source>
        <dbReference type="Google" id="ProtNLM"/>
    </source>
</evidence>
<dbReference type="PANTHER" id="PTHR48079">
    <property type="entry name" value="PROTEIN YEEZ"/>
    <property type="match status" value="1"/>
</dbReference>